<accession>A0AAV6WTT6</accession>
<feature type="compositionally biased region" description="Polar residues" evidence="1">
    <location>
        <begin position="318"/>
        <end position="334"/>
    </location>
</feature>
<protein>
    <recommendedName>
        <fullName evidence="2">DUF4283 domain-containing protein</fullName>
    </recommendedName>
</protein>
<feature type="domain" description="DUF4283" evidence="2">
    <location>
        <begin position="77"/>
        <end position="158"/>
    </location>
</feature>
<dbReference type="Pfam" id="PF14111">
    <property type="entry name" value="DUF4283"/>
    <property type="match status" value="1"/>
</dbReference>
<proteinExistence type="predicted"/>
<evidence type="ECO:0000256" key="1">
    <source>
        <dbReference type="SAM" id="MobiDB-lite"/>
    </source>
</evidence>
<name>A0AAV6WTT6_9LAMI</name>
<dbReference type="InterPro" id="IPR040256">
    <property type="entry name" value="At4g02000-like"/>
</dbReference>
<organism evidence="3 4">
    <name type="scientific">Buddleja alternifolia</name>
    <dbReference type="NCBI Taxonomy" id="168488"/>
    <lineage>
        <taxon>Eukaryota</taxon>
        <taxon>Viridiplantae</taxon>
        <taxon>Streptophyta</taxon>
        <taxon>Embryophyta</taxon>
        <taxon>Tracheophyta</taxon>
        <taxon>Spermatophyta</taxon>
        <taxon>Magnoliopsida</taxon>
        <taxon>eudicotyledons</taxon>
        <taxon>Gunneridae</taxon>
        <taxon>Pentapetalae</taxon>
        <taxon>asterids</taxon>
        <taxon>lamiids</taxon>
        <taxon>Lamiales</taxon>
        <taxon>Scrophulariaceae</taxon>
        <taxon>Buddlejeae</taxon>
        <taxon>Buddleja</taxon>
    </lineage>
</organism>
<dbReference type="AlphaFoldDB" id="A0AAV6WTT6"/>
<evidence type="ECO:0000313" key="4">
    <source>
        <dbReference type="Proteomes" id="UP000826271"/>
    </source>
</evidence>
<evidence type="ECO:0000259" key="2">
    <source>
        <dbReference type="Pfam" id="PF14111"/>
    </source>
</evidence>
<feature type="region of interest" description="Disordered" evidence="1">
    <location>
        <begin position="1"/>
        <end position="34"/>
    </location>
</feature>
<feature type="compositionally biased region" description="Basic and acidic residues" evidence="1">
    <location>
        <begin position="342"/>
        <end position="352"/>
    </location>
</feature>
<keyword evidence="4" id="KW-1185">Reference proteome</keyword>
<dbReference type="PANTHER" id="PTHR31286">
    <property type="entry name" value="GLYCINE-RICH CELL WALL STRUCTURAL PROTEIN 1.8-LIKE"/>
    <property type="match status" value="1"/>
</dbReference>
<evidence type="ECO:0000313" key="3">
    <source>
        <dbReference type="EMBL" id="KAG8371239.1"/>
    </source>
</evidence>
<dbReference type="EMBL" id="WHWC01000013">
    <property type="protein sequence ID" value="KAG8371239.1"/>
    <property type="molecule type" value="Genomic_DNA"/>
</dbReference>
<reference evidence="3" key="1">
    <citation type="submission" date="2019-10" db="EMBL/GenBank/DDBJ databases">
        <authorList>
            <person name="Zhang R."/>
            <person name="Pan Y."/>
            <person name="Wang J."/>
            <person name="Ma R."/>
            <person name="Yu S."/>
        </authorList>
    </citation>
    <scope>NUCLEOTIDE SEQUENCE</scope>
    <source>
        <strain evidence="3">LA-IB0</strain>
        <tissue evidence="3">Leaf</tissue>
    </source>
</reference>
<sequence>MDPPLADDSPPATTSAPQSSYADKLKGNPRPQELADRAARKAFNQGVDTKVIGSSATINGRKTIFLSKEEDNFMAAPFQYSLVGKFSHRYPTMTRLRAKFDALGLLKGFKLGLLDNKHIWIRLYDPNDYTRIWLKQIWYFDGFPMRVLKWTPDFDPKEESPIMPIWVKILGLKPHWFHHQFLYHVASLIGKSLKLDEATTVIDNPTVARICVEINVLDRLQQDIPVQVEGKMCYLKLQYEGIPQYCTICRHRGHTISVCMARMEKPMSEDDPMGLEDITEPIWREKGDLRCQIDKLRGKSTMEGPIKILKRWEKGEGSNVNGDTNNSDNIQNTVDESDSEGEDGKIEKDSQNKEPIVTKEQGVNYSANGMIIENNAEDVGKKKSEVNNMELVSFLEENRNLMYLGNNIVVPENEEEYNSQEHAEEPWREVSHKKHRRAVSLDRNSPRQTALVVHKMATRNIVAYFTSVDYLCQDTVARMSWTTTYKYAKQKS</sequence>
<dbReference type="InterPro" id="IPR025558">
    <property type="entry name" value="DUF4283"/>
</dbReference>
<feature type="compositionally biased region" description="Low complexity" evidence="1">
    <location>
        <begin position="9"/>
        <end position="20"/>
    </location>
</feature>
<dbReference type="Proteomes" id="UP000826271">
    <property type="component" value="Unassembled WGS sequence"/>
</dbReference>
<feature type="region of interest" description="Disordered" evidence="1">
    <location>
        <begin position="313"/>
        <end position="353"/>
    </location>
</feature>
<dbReference type="PANTHER" id="PTHR31286:SF179">
    <property type="entry name" value="RNASE H TYPE-1 DOMAIN-CONTAINING PROTEIN"/>
    <property type="match status" value="1"/>
</dbReference>
<comment type="caution">
    <text evidence="3">The sequence shown here is derived from an EMBL/GenBank/DDBJ whole genome shotgun (WGS) entry which is preliminary data.</text>
</comment>
<gene>
    <name evidence="3" type="ORF">BUALT_Bualt13G0067000</name>
</gene>